<dbReference type="Proteomes" id="UP000054851">
    <property type="component" value="Unassembled WGS sequence"/>
</dbReference>
<evidence type="ECO:0000313" key="4">
    <source>
        <dbReference type="Proteomes" id="UP000054851"/>
    </source>
</evidence>
<accession>A0A158BWC7</accession>
<keyword evidence="4" id="KW-1185">Reference proteome</keyword>
<comment type="caution">
    <text evidence="3">The sequence shown here is derived from an EMBL/GenBank/DDBJ whole genome shotgun (WGS) entry which is preliminary data.</text>
</comment>
<dbReference type="EMBL" id="FCOA02000015">
    <property type="protein sequence ID" value="SAK74419.1"/>
    <property type="molecule type" value="Genomic_DNA"/>
</dbReference>
<protein>
    <submittedName>
        <fullName evidence="3">Filamentous hemagglutinin outer membrane protein</fullName>
    </submittedName>
</protein>
<dbReference type="STRING" id="1777140.AWB79_04357"/>
<dbReference type="Gene3D" id="2.160.20.10">
    <property type="entry name" value="Single-stranded right-handed beta-helix, Pectin lyase-like"/>
    <property type="match status" value="1"/>
</dbReference>
<keyword evidence="1" id="KW-0732">Signal</keyword>
<dbReference type="InterPro" id="IPR008638">
    <property type="entry name" value="FhaB/CdiA-like_TPS"/>
</dbReference>
<feature type="signal peptide" evidence="1">
    <location>
        <begin position="1"/>
        <end position="42"/>
    </location>
</feature>
<dbReference type="InterPro" id="IPR050909">
    <property type="entry name" value="Bact_Autotransporter_VF"/>
</dbReference>
<dbReference type="PANTHER" id="PTHR12338">
    <property type="entry name" value="AUTOTRANSPORTER"/>
    <property type="match status" value="1"/>
</dbReference>
<feature type="domain" description="Filamentous haemagglutinin FhaB/tRNA nuclease CdiA-like TPS" evidence="2">
    <location>
        <begin position="43"/>
        <end position="154"/>
    </location>
</feature>
<evidence type="ECO:0000313" key="3">
    <source>
        <dbReference type="EMBL" id="SAK74419.1"/>
    </source>
</evidence>
<dbReference type="NCBIfam" id="TIGR01901">
    <property type="entry name" value="adhes_NPXG"/>
    <property type="match status" value="1"/>
</dbReference>
<gene>
    <name evidence="3" type="ORF">AWB79_04357</name>
</gene>
<evidence type="ECO:0000256" key="1">
    <source>
        <dbReference type="SAM" id="SignalP"/>
    </source>
</evidence>
<dbReference type="SUPFAM" id="SSF51126">
    <property type="entry name" value="Pectin lyase-like"/>
    <property type="match status" value="1"/>
</dbReference>
<organism evidence="3 4">
    <name type="scientific">Caballeronia hypogeia</name>
    <dbReference type="NCBI Taxonomy" id="1777140"/>
    <lineage>
        <taxon>Bacteria</taxon>
        <taxon>Pseudomonadati</taxon>
        <taxon>Pseudomonadota</taxon>
        <taxon>Betaproteobacteria</taxon>
        <taxon>Burkholderiales</taxon>
        <taxon>Burkholderiaceae</taxon>
        <taxon>Caballeronia</taxon>
    </lineage>
</organism>
<evidence type="ECO:0000259" key="2">
    <source>
        <dbReference type="SMART" id="SM00912"/>
    </source>
</evidence>
<reference evidence="3" key="1">
    <citation type="submission" date="2016-01" db="EMBL/GenBank/DDBJ databases">
        <authorList>
            <person name="Peeters C."/>
        </authorList>
    </citation>
    <scope>NUCLEOTIDE SEQUENCE</scope>
    <source>
        <strain evidence="3">LMG 29322</strain>
    </source>
</reference>
<feature type="chain" id="PRO_5007622251" evidence="1">
    <location>
        <begin position="43"/>
        <end position="800"/>
    </location>
</feature>
<dbReference type="InterPro" id="IPR012334">
    <property type="entry name" value="Pectin_lyas_fold"/>
</dbReference>
<dbReference type="RefSeq" id="WP_082862432.1">
    <property type="nucleotide sequence ID" value="NZ_FCOA02000015.1"/>
</dbReference>
<proteinExistence type="predicted"/>
<dbReference type="Pfam" id="PF05860">
    <property type="entry name" value="TPS"/>
    <property type="match status" value="1"/>
</dbReference>
<dbReference type="PANTHER" id="PTHR12338:SF5">
    <property type="entry name" value="ANTIGEN 43-RELATED"/>
    <property type="match status" value="1"/>
</dbReference>
<name>A0A158BWC7_9BURK</name>
<dbReference type="OrthoDB" id="218680at2"/>
<dbReference type="InterPro" id="IPR011050">
    <property type="entry name" value="Pectin_lyase_fold/virulence"/>
</dbReference>
<dbReference type="SMART" id="SM00912">
    <property type="entry name" value="Haemagg_act"/>
    <property type="match status" value="1"/>
</dbReference>
<dbReference type="Gene3D" id="2.160.20.110">
    <property type="match status" value="1"/>
</dbReference>
<sequence>MPRRAPSFSLLSAAFSSGDRKGFLVPRLVPLSLLLPAALACAAPPLPKGGAFVAGSGSISGGGQSLTINQTSSRGVIDWRSFSIGNGRVVTFDNGSGATLNRVTGGDPSVLLGHLDATGSVWLINPQGVLVGPTGVVATGGRFVASALDVCNNAFMQGGALTLSGGGSGIVVNLGQIGSSGGDVFLISRTLAANLGSVDAAQGSAELAAGKQVLLQDAAGSQQVFVQTGSGGAVLNAGAIRAAQISLQAADGNVYALAGSSAAIRATGTATRDGHVWLVADSGAIHASGDIAATNVNGSGGTVETRGGTLDVSGATVTAGTWKLGAPTFTLGASNAGAVSRSLGAGTSVDVETSTGDLAIDGNVLWNGTAALTLGAAHSLTIAPNTTIANTGSGDLTLRADSGAIDNGGSIANDGTIDWSKSTGIVTALYDMNGSYAPGTLLANGAWTAAPYSGLVTQITGYRLVNNRADLQNIEQDLAGNYALGKDIDASGTTVFNPIGSMPGQNAASGAPFTGQFDGMGHTIDKLTPVGLAYGPQLPYGQGTSDAMGLFGVVGAKGVVRNVKITNGTIYVGSSIGSFGLLVGVNYGLVTYSSSSGSISDGIIYGAATDGGLVGSNYGTVERSSSSASISTQGSAGGLVGDNYGTIAQSFADGSQGRGSHGGTGGLVSGNAGLITQSYVTGYTADGGLVDTNDATGVIDESFAANLVGGPGQPPGSYRGGAAAWNYGTIRDNVYWDKTVTTQAHAFSVGNGPAPPDSNGLTTPQMSTPSSFAGWNFGPGGAWAMPAGATHPVLQWQQAQ</sequence>
<dbReference type="AlphaFoldDB" id="A0A158BWC7"/>